<gene>
    <name evidence="2" type="ORF">OIDMADRAFT_117635</name>
</gene>
<evidence type="ECO:0000313" key="2">
    <source>
        <dbReference type="EMBL" id="KIN03532.1"/>
    </source>
</evidence>
<dbReference type="Gene3D" id="2.60.40.640">
    <property type="match status" value="1"/>
</dbReference>
<dbReference type="InterPro" id="IPR014752">
    <property type="entry name" value="Arrestin-like_C"/>
</dbReference>
<dbReference type="AlphaFoldDB" id="A0A0C3HMH1"/>
<feature type="domain" description="Arrestin-like N-terminal" evidence="1">
    <location>
        <begin position="13"/>
        <end position="179"/>
    </location>
</feature>
<dbReference type="HOGENOM" id="CLU_042066_1_0_1"/>
<reference evidence="2 3" key="1">
    <citation type="submission" date="2014-04" db="EMBL/GenBank/DDBJ databases">
        <authorList>
            <consortium name="DOE Joint Genome Institute"/>
            <person name="Kuo A."/>
            <person name="Martino E."/>
            <person name="Perotto S."/>
            <person name="Kohler A."/>
            <person name="Nagy L.G."/>
            <person name="Floudas D."/>
            <person name="Copeland A."/>
            <person name="Barry K.W."/>
            <person name="Cichocki N."/>
            <person name="Veneault-Fourrey C."/>
            <person name="LaButti K."/>
            <person name="Lindquist E.A."/>
            <person name="Lipzen A."/>
            <person name="Lundell T."/>
            <person name="Morin E."/>
            <person name="Murat C."/>
            <person name="Sun H."/>
            <person name="Tunlid A."/>
            <person name="Henrissat B."/>
            <person name="Grigoriev I.V."/>
            <person name="Hibbett D.S."/>
            <person name="Martin F."/>
            <person name="Nordberg H.P."/>
            <person name="Cantor M.N."/>
            <person name="Hua S.X."/>
        </authorList>
    </citation>
    <scope>NUCLEOTIDE SEQUENCE [LARGE SCALE GENOMIC DNA]</scope>
    <source>
        <strain evidence="2 3">Zn</strain>
    </source>
</reference>
<accession>A0A0C3HMH1</accession>
<dbReference type="InParanoid" id="A0A0C3HMH1"/>
<proteinExistence type="predicted"/>
<dbReference type="EMBL" id="KN832873">
    <property type="protein sequence ID" value="KIN03532.1"/>
    <property type="molecule type" value="Genomic_DNA"/>
</dbReference>
<name>A0A0C3HMH1_OIDMZ</name>
<evidence type="ECO:0000313" key="3">
    <source>
        <dbReference type="Proteomes" id="UP000054321"/>
    </source>
</evidence>
<reference evidence="3" key="2">
    <citation type="submission" date="2015-01" db="EMBL/GenBank/DDBJ databases">
        <title>Evolutionary Origins and Diversification of the Mycorrhizal Mutualists.</title>
        <authorList>
            <consortium name="DOE Joint Genome Institute"/>
            <consortium name="Mycorrhizal Genomics Consortium"/>
            <person name="Kohler A."/>
            <person name="Kuo A."/>
            <person name="Nagy L.G."/>
            <person name="Floudas D."/>
            <person name="Copeland A."/>
            <person name="Barry K.W."/>
            <person name="Cichocki N."/>
            <person name="Veneault-Fourrey C."/>
            <person name="LaButti K."/>
            <person name="Lindquist E.A."/>
            <person name="Lipzen A."/>
            <person name="Lundell T."/>
            <person name="Morin E."/>
            <person name="Murat C."/>
            <person name="Riley R."/>
            <person name="Ohm R."/>
            <person name="Sun H."/>
            <person name="Tunlid A."/>
            <person name="Henrissat B."/>
            <person name="Grigoriev I.V."/>
            <person name="Hibbett D.S."/>
            <person name="Martin F."/>
        </authorList>
    </citation>
    <scope>NUCLEOTIDE SEQUENCE [LARGE SCALE GENOMIC DNA]</scope>
    <source>
        <strain evidence="3">Zn</strain>
    </source>
</reference>
<dbReference type="Pfam" id="PF00339">
    <property type="entry name" value="Arrestin_N"/>
    <property type="match status" value="1"/>
</dbReference>
<dbReference type="Proteomes" id="UP000054321">
    <property type="component" value="Unassembled WGS sequence"/>
</dbReference>
<keyword evidence="3" id="KW-1185">Reference proteome</keyword>
<evidence type="ECO:0000259" key="1">
    <source>
        <dbReference type="Pfam" id="PF00339"/>
    </source>
</evidence>
<protein>
    <recommendedName>
        <fullName evidence="1">Arrestin-like N-terminal domain-containing protein</fullName>
    </recommendedName>
</protein>
<dbReference type="InterPro" id="IPR011021">
    <property type="entry name" value="Arrestin-like_N"/>
</dbReference>
<organism evidence="2 3">
    <name type="scientific">Oidiodendron maius (strain Zn)</name>
    <dbReference type="NCBI Taxonomy" id="913774"/>
    <lineage>
        <taxon>Eukaryota</taxon>
        <taxon>Fungi</taxon>
        <taxon>Dikarya</taxon>
        <taxon>Ascomycota</taxon>
        <taxon>Pezizomycotina</taxon>
        <taxon>Leotiomycetes</taxon>
        <taxon>Leotiomycetes incertae sedis</taxon>
        <taxon>Myxotrichaceae</taxon>
        <taxon>Oidiodendron</taxon>
    </lineage>
</organism>
<sequence length="413" mass="46069">MPRTGLQTSPELSIKLDGPVASHYPGETLTGEIIRRIHTVSTRAWITIRLYGRTKSKLTIRRNNGSSTTTHHYRGRFNLFAPDEICQKVHDGPVHIPPGGGPQTWRFALIVPTAPSPRSVKMGNIQGRSFLPLNDADIAASSLPSTFAFETARWRERFHCFVEYYLEAEFRQENSSHITKAIVPIPIQTASIPYPFEKFDLNTRKYSACFKTQRLIPGMENTELSFGQTMQKLFGSSKVPQFGFSVQVDYPTIIQMQNPNPISFKIRIIPDRIRTSNVILDVPQTIRLTSLSMEIQATTSIICDATFSSRTASATEKYNFAGQGTILGGSPITISPDPDAKALDLGALLELSLHPQHANARGRALHRFGQLYPSFVTYNIKHSHRLRWQLILEAAGESEKFTGEQAVSILAAS</sequence>
<dbReference type="OrthoDB" id="2333384at2759"/>